<dbReference type="Proteomes" id="UP000637513">
    <property type="component" value="Unassembled WGS sequence"/>
</dbReference>
<reference evidence="1 2" key="1">
    <citation type="submission" date="2020-08" db="EMBL/GenBank/DDBJ databases">
        <title>Genome public.</title>
        <authorList>
            <person name="Liu C."/>
            <person name="Sun Q."/>
        </authorList>
    </citation>
    <scope>NUCLEOTIDE SEQUENCE [LARGE SCALE GENOMIC DNA]</scope>
    <source>
        <strain evidence="1 2">BX3</strain>
    </source>
</reference>
<dbReference type="EMBL" id="JACRSW010000035">
    <property type="protein sequence ID" value="MBC8558103.1"/>
    <property type="molecule type" value="Genomic_DNA"/>
</dbReference>
<gene>
    <name evidence="1" type="ORF">H8700_10345</name>
</gene>
<accession>A0ABR7MWG9</accession>
<proteinExistence type="predicted"/>
<sequence>MIVFKILDTKDMMSHLLLKETFDNWFLVEAQVTTFARLGIAGRRNRNWYDQENDQTDLIGWGEMRPFLFQYIRGKRSPEAFTFSLKLSEMAAKNWIREEGLYQRLHDKKVELLLQFRYEKDSLYLVTGISQLEFTMDKRDENSWDLLVPQILKALKISFDKNV</sequence>
<organism evidence="1 2">
    <name type="scientific">Jutongia hominis</name>
    <dbReference type="NCBI Taxonomy" id="2763664"/>
    <lineage>
        <taxon>Bacteria</taxon>
        <taxon>Bacillati</taxon>
        <taxon>Bacillota</taxon>
        <taxon>Clostridia</taxon>
        <taxon>Lachnospirales</taxon>
        <taxon>Lachnospiraceae</taxon>
        <taxon>Jutongia</taxon>
    </lineage>
</organism>
<keyword evidence="2" id="KW-1185">Reference proteome</keyword>
<evidence type="ECO:0000313" key="1">
    <source>
        <dbReference type="EMBL" id="MBC8558103.1"/>
    </source>
</evidence>
<protein>
    <submittedName>
        <fullName evidence="1">Uncharacterized protein</fullName>
    </submittedName>
</protein>
<dbReference type="RefSeq" id="WP_249305565.1">
    <property type="nucleotide sequence ID" value="NZ_JACRSW010000035.1"/>
</dbReference>
<dbReference type="Pfam" id="PF18988">
    <property type="entry name" value="DUF5721"/>
    <property type="match status" value="1"/>
</dbReference>
<comment type="caution">
    <text evidence="1">The sequence shown here is derived from an EMBL/GenBank/DDBJ whole genome shotgun (WGS) entry which is preliminary data.</text>
</comment>
<dbReference type="InterPro" id="IPR043779">
    <property type="entry name" value="DUF5721"/>
</dbReference>
<evidence type="ECO:0000313" key="2">
    <source>
        <dbReference type="Proteomes" id="UP000637513"/>
    </source>
</evidence>
<name>A0ABR7MWG9_9FIRM</name>